<dbReference type="InterPro" id="IPR014544">
    <property type="entry name" value="UCP028408"/>
</dbReference>
<dbReference type="EMBL" id="AAHWTY010000114">
    <property type="protein sequence ID" value="ECB1915526.1"/>
    <property type="molecule type" value="Genomic_DNA"/>
</dbReference>
<organism evidence="4">
    <name type="scientific">Salmonella newport</name>
    <dbReference type="NCBI Taxonomy" id="108619"/>
    <lineage>
        <taxon>Bacteria</taxon>
        <taxon>Pseudomonadati</taxon>
        <taxon>Pseudomonadota</taxon>
        <taxon>Gammaproteobacteria</taxon>
        <taxon>Enterobacterales</taxon>
        <taxon>Enterobacteriaceae</taxon>
        <taxon>Salmonella</taxon>
    </lineage>
</organism>
<feature type="domain" description="DUF3322" evidence="2">
    <location>
        <begin position="5"/>
        <end position="188"/>
    </location>
</feature>
<gene>
    <name evidence="4" type="ORF">E1A34_26395</name>
    <name evidence="3" type="ORF">EVG73_24655</name>
</gene>
<dbReference type="EMBL" id="AAHYLK010000050">
    <property type="protein sequence ID" value="ECB7109522.1"/>
    <property type="molecule type" value="Genomic_DNA"/>
</dbReference>
<protein>
    <recommendedName>
        <fullName evidence="5">DUF3322 and DUF2220 domain-containing protein</fullName>
    </recommendedName>
</protein>
<dbReference type="InterPro" id="IPR024537">
    <property type="entry name" value="DUF3322"/>
</dbReference>
<dbReference type="Pfam" id="PF11795">
    <property type="entry name" value="DUF3322"/>
    <property type="match status" value="1"/>
</dbReference>
<sequence length="400" mass="47535">MFEIKTVREKLVKQWRRYDFHQRWLMDSLRFPLQVPLPKITDRQLLHRFVDLQGQVIQFRQVCEGLPGIEIIEKEFNFSSMGRQRIPTAIVVMSLDDLCRFIGKKSHWDKFVNDVTLLRRFFPQIEPWFVGNIPLIEQYHGDWLRLIQVCRYFLATPHPGLYLRQLDIVGIDSKFIETHKRPLRQLLDFLLPPECIDFRYSQLTHFGFERRYGLLHERSVIRFRLLDPDLRRYFCGIRDLSVPVDEFAGLEIPLSKVYITENKVNFLSFPSVDNAIVIFGQGYGVQLLKQVAWLNHVKICYWGDIDTNGFAILSQLRGYFSHVESLLMDEQTVLACRDFWGDEPEHSCHSSELLPFLTEQEQKVYQRIKMGHWKKHLRVEQERVPFHLLQQALGINNDMK</sequence>
<dbReference type="PIRSF" id="PIRSF028408">
    <property type="entry name" value="UCP028408"/>
    <property type="match status" value="1"/>
</dbReference>
<evidence type="ECO:0000313" key="3">
    <source>
        <dbReference type="EMBL" id="ECB1915526.1"/>
    </source>
</evidence>
<name>A0A5Y0S243_SALNE</name>
<proteinExistence type="predicted"/>
<evidence type="ECO:0008006" key="5">
    <source>
        <dbReference type="Google" id="ProtNLM"/>
    </source>
</evidence>
<dbReference type="Pfam" id="PF09983">
    <property type="entry name" value="JetD_C"/>
    <property type="match status" value="1"/>
</dbReference>
<dbReference type="AlphaFoldDB" id="A0A5Y0S243"/>
<reference evidence="4" key="1">
    <citation type="submission" date="2019-03" db="EMBL/GenBank/DDBJ databases">
        <authorList>
            <person name="Ashton P.M."/>
            <person name="Dallman T."/>
            <person name="Nair S."/>
            <person name="De Pinna E."/>
            <person name="Peters T."/>
            <person name="Grant K."/>
        </authorList>
    </citation>
    <scope>NUCLEOTIDE SEQUENCE [LARGE SCALE GENOMIC DNA]</scope>
    <source>
        <strain evidence="4">271153</strain>
        <strain evidence="3">500372</strain>
    </source>
</reference>
<comment type="caution">
    <text evidence="4">The sequence shown here is derived from an EMBL/GenBank/DDBJ whole genome shotgun (WGS) entry which is preliminary data.</text>
</comment>
<feature type="domain" description="Wadjet protein JetD C-terminal" evidence="1">
    <location>
        <begin position="213"/>
        <end position="392"/>
    </location>
</feature>
<dbReference type="InterPro" id="IPR024534">
    <property type="entry name" value="JetD_C"/>
</dbReference>
<evidence type="ECO:0000313" key="4">
    <source>
        <dbReference type="EMBL" id="ECB7109522.1"/>
    </source>
</evidence>
<evidence type="ECO:0000259" key="2">
    <source>
        <dbReference type="Pfam" id="PF11795"/>
    </source>
</evidence>
<accession>A0A5Y0S243</accession>
<dbReference type="Proteomes" id="UP000839827">
    <property type="component" value="Unassembled WGS sequence"/>
</dbReference>
<evidence type="ECO:0000259" key="1">
    <source>
        <dbReference type="Pfam" id="PF09983"/>
    </source>
</evidence>